<keyword evidence="1" id="KW-0472">Membrane</keyword>
<dbReference type="STRING" id="1802338.A2541_00385"/>
<organism evidence="2 3">
    <name type="scientific">Candidatus Taylorbacteria bacterium RIFOXYD2_FULL_36_9</name>
    <dbReference type="NCBI Taxonomy" id="1802338"/>
    <lineage>
        <taxon>Bacteria</taxon>
        <taxon>Candidatus Tayloriibacteriota</taxon>
    </lineage>
</organism>
<keyword evidence="1" id="KW-0812">Transmembrane</keyword>
<evidence type="ECO:0000256" key="1">
    <source>
        <dbReference type="SAM" id="Phobius"/>
    </source>
</evidence>
<proteinExistence type="predicted"/>
<gene>
    <name evidence="2" type="ORF">A2541_00385</name>
</gene>
<dbReference type="AlphaFoldDB" id="A0A1G2PEG4"/>
<name>A0A1G2PEG4_9BACT</name>
<feature type="transmembrane region" description="Helical" evidence="1">
    <location>
        <begin position="31"/>
        <end position="47"/>
    </location>
</feature>
<dbReference type="EMBL" id="MHSQ01000038">
    <property type="protein sequence ID" value="OHA45992.1"/>
    <property type="molecule type" value="Genomic_DNA"/>
</dbReference>
<evidence type="ECO:0000313" key="3">
    <source>
        <dbReference type="Proteomes" id="UP000176965"/>
    </source>
</evidence>
<sequence length="75" mass="8502">MIKISSITGLGLLILLVSSSFVSIFREWKDIILMISGLAIVILSLLIRKELHKVLRIIHDVKEIKSDSYVENNPQ</sequence>
<dbReference type="Proteomes" id="UP000176965">
    <property type="component" value="Unassembled WGS sequence"/>
</dbReference>
<evidence type="ECO:0000313" key="2">
    <source>
        <dbReference type="EMBL" id="OHA45992.1"/>
    </source>
</evidence>
<protein>
    <submittedName>
        <fullName evidence="2">Uncharacterized protein</fullName>
    </submittedName>
</protein>
<comment type="caution">
    <text evidence="2">The sequence shown here is derived from an EMBL/GenBank/DDBJ whole genome shotgun (WGS) entry which is preliminary data.</text>
</comment>
<keyword evidence="1" id="KW-1133">Transmembrane helix</keyword>
<accession>A0A1G2PEG4</accession>
<feature type="transmembrane region" description="Helical" evidence="1">
    <location>
        <begin position="7"/>
        <end position="25"/>
    </location>
</feature>
<reference evidence="2 3" key="1">
    <citation type="journal article" date="2016" name="Nat. Commun.">
        <title>Thousands of microbial genomes shed light on interconnected biogeochemical processes in an aquifer system.</title>
        <authorList>
            <person name="Anantharaman K."/>
            <person name="Brown C.T."/>
            <person name="Hug L.A."/>
            <person name="Sharon I."/>
            <person name="Castelle C.J."/>
            <person name="Probst A.J."/>
            <person name="Thomas B.C."/>
            <person name="Singh A."/>
            <person name="Wilkins M.J."/>
            <person name="Karaoz U."/>
            <person name="Brodie E.L."/>
            <person name="Williams K.H."/>
            <person name="Hubbard S.S."/>
            <person name="Banfield J.F."/>
        </authorList>
    </citation>
    <scope>NUCLEOTIDE SEQUENCE [LARGE SCALE GENOMIC DNA]</scope>
</reference>